<dbReference type="STRING" id="231916.A0A409VKG1"/>
<comment type="caution">
    <text evidence="2">The sequence shown here is derived from an EMBL/GenBank/DDBJ whole genome shotgun (WGS) entry which is preliminary data.</text>
</comment>
<dbReference type="AlphaFoldDB" id="A0A409VKG1"/>
<evidence type="ECO:0000313" key="3">
    <source>
        <dbReference type="Proteomes" id="UP000284706"/>
    </source>
</evidence>
<keyword evidence="1" id="KW-0175">Coiled coil</keyword>
<accession>A0A409VKG1</accession>
<dbReference type="OrthoDB" id="3365698at2759"/>
<keyword evidence="3" id="KW-1185">Reference proteome</keyword>
<dbReference type="Proteomes" id="UP000284706">
    <property type="component" value="Unassembled WGS sequence"/>
</dbReference>
<dbReference type="EMBL" id="NHYE01005624">
    <property type="protein sequence ID" value="PPQ66696.1"/>
    <property type="molecule type" value="Genomic_DNA"/>
</dbReference>
<sequence>MGSERCILNVQLDTSPEHGSDKKHQLKGRLASSRKDLEETRTEIARLECNLAHLRAKEEALQDSISCCVSLLSPIHELPPDVLRDIFYRCLPDHRNPLIAASEAPMLLTRICSLWRSIAYTSPSLWSRIHITYSNDYLPRIDAGYQGSIELYARKLRLRCNVVSDWLARAGACPLSISLHYTSSPYRYASAADADDDLSVRLFQTILKFAPQWTELELIIPHHCYTQLLLMMPPAETFSMLRTLRTNLGKTWGVGGIHHLAGPATVPEFPNLEKLTLATEYDIWPCPLDNRSVHWSRITYLCMHPPFDILTLSQILKNARFLVHCKAHISDHNHPEDLQLDGNVVLPQLKSLSVFEKTLPGTATVFYDSLHIPGLTWIEYRRQNPPEVWTPSEDDKPCPLSFLLRKATQLKKLTLDVRSEMTGDQILEAFKLASNITHLVLGEELGAPEKSIEVEKDAWYWPNFDIGPLIVNEECAADEILLPDLRVIQMRAPPGLSDEDWQRCIISRLDPSGLRGVAALKQARVVFGRGPQLLDMNEKILHFAKTMGVAFESEVQNITFWEPITDATSASYGLDGGDMTWSKRDIDERVRLLIGLRVHRDGLI</sequence>
<dbReference type="InParanoid" id="A0A409VKG1"/>
<gene>
    <name evidence="2" type="ORF">CVT26_009559</name>
</gene>
<feature type="coiled-coil region" evidence="1">
    <location>
        <begin position="23"/>
        <end position="64"/>
    </location>
</feature>
<protein>
    <submittedName>
        <fullName evidence="2">Uncharacterized protein</fullName>
    </submittedName>
</protein>
<name>A0A409VKG1_9AGAR</name>
<organism evidence="2 3">
    <name type="scientific">Gymnopilus dilepis</name>
    <dbReference type="NCBI Taxonomy" id="231916"/>
    <lineage>
        <taxon>Eukaryota</taxon>
        <taxon>Fungi</taxon>
        <taxon>Dikarya</taxon>
        <taxon>Basidiomycota</taxon>
        <taxon>Agaricomycotina</taxon>
        <taxon>Agaricomycetes</taxon>
        <taxon>Agaricomycetidae</taxon>
        <taxon>Agaricales</taxon>
        <taxon>Agaricineae</taxon>
        <taxon>Hymenogastraceae</taxon>
        <taxon>Gymnopilus</taxon>
    </lineage>
</organism>
<evidence type="ECO:0000256" key="1">
    <source>
        <dbReference type="SAM" id="Coils"/>
    </source>
</evidence>
<proteinExistence type="predicted"/>
<reference evidence="2 3" key="1">
    <citation type="journal article" date="2018" name="Evol. Lett.">
        <title>Horizontal gene cluster transfer increased hallucinogenic mushroom diversity.</title>
        <authorList>
            <person name="Reynolds H.T."/>
            <person name="Vijayakumar V."/>
            <person name="Gluck-Thaler E."/>
            <person name="Korotkin H.B."/>
            <person name="Matheny P.B."/>
            <person name="Slot J.C."/>
        </authorList>
    </citation>
    <scope>NUCLEOTIDE SEQUENCE [LARGE SCALE GENOMIC DNA]</scope>
    <source>
        <strain evidence="2 3">SRW20</strain>
    </source>
</reference>
<evidence type="ECO:0000313" key="2">
    <source>
        <dbReference type="EMBL" id="PPQ66696.1"/>
    </source>
</evidence>